<reference evidence="1 2" key="1">
    <citation type="submission" date="2020-08" db="EMBL/GenBank/DDBJ databases">
        <title>Genomic Encyclopedia of Type Strains, Phase IV (KMG-IV): sequencing the most valuable type-strain genomes for metagenomic binning, comparative biology and taxonomic classification.</title>
        <authorList>
            <person name="Goeker M."/>
        </authorList>
    </citation>
    <scope>NUCLEOTIDE SEQUENCE [LARGE SCALE GENOMIC DNA]</scope>
    <source>
        <strain evidence="1 2">DSM 5391</strain>
    </source>
</reference>
<comment type="caution">
    <text evidence="1">The sequence shown here is derived from an EMBL/GenBank/DDBJ whole genome shotgun (WGS) entry which is preliminary data.</text>
</comment>
<name>A0A7X0HVP7_9BACI</name>
<evidence type="ECO:0000313" key="1">
    <source>
        <dbReference type="EMBL" id="MBB6446495.1"/>
    </source>
</evidence>
<dbReference type="EMBL" id="JACHGK010000011">
    <property type="protein sequence ID" value="MBB6446495.1"/>
    <property type="molecule type" value="Genomic_DNA"/>
</dbReference>
<dbReference type="Proteomes" id="UP000531594">
    <property type="component" value="Unassembled WGS sequence"/>
</dbReference>
<accession>A0A7X0HVP7</accession>
<keyword evidence="2" id="KW-1185">Reference proteome</keyword>
<sequence length="53" mass="6106">MCELCKGTHVIHIYTSYSIKFAPCPICRPHQDADARFLALYQKFFIEDDLKGA</sequence>
<organism evidence="1 2">
    <name type="scientific">Bacillus benzoevorans</name>
    <dbReference type="NCBI Taxonomy" id="1456"/>
    <lineage>
        <taxon>Bacteria</taxon>
        <taxon>Bacillati</taxon>
        <taxon>Bacillota</taxon>
        <taxon>Bacilli</taxon>
        <taxon>Bacillales</taxon>
        <taxon>Bacillaceae</taxon>
        <taxon>Bacillus</taxon>
    </lineage>
</organism>
<protein>
    <submittedName>
        <fullName evidence="1">Uncharacterized protein</fullName>
    </submittedName>
</protein>
<evidence type="ECO:0000313" key="2">
    <source>
        <dbReference type="Proteomes" id="UP000531594"/>
    </source>
</evidence>
<gene>
    <name evidence="1" type="ORF">HNR53_003154</name>
</gene>
<proteinExistence type="predicted"/>
<dbReference type="AlphaFoldDB" id="A0A7X0HVP7"/>